<evidence type="ECO:0000313" key="1">
    <source>
        <dbReference type="EMBL" id="GFG67086.1"/>
    </source>
</evidence>
<keyword evidence="2" id="KW-1185">Reference proteome</keyword>
<proteinExistence type="predicted"/>
<gene>
    <name evidence="1" type="ORF">MKUB_45760</name>
</gene>
<accession>A0ABQ1BTT5</accession>
<evidence type="ECO:0000313" key="2">
    <source>
        <dbReference type="Proteomes" id="UP000465306"/>
    </source>
</evidence>
<sequence>MQRVIVEGPAWCAPGLATRRGVYPLAVEQPVLNRVSLLVPGVTSVTTIARYYSFYWALAEFAGPRELDPSACRELVRNAEVALAWASALDPDSGNLTGAARMHGADAVIRLLKQGRAEHLAKVGAGSYSDRAWGFWSQYGGSSVVLKIAATEGNAIRPGARACPSAIKQMYEQLLHQCAQRPPDAHDIANYIALTDMSEASPDVEPLRELLSATVHGVHDPNHWLPSDVMRRSTLRILARSAQVSPNPRGWQFTLADGIAYITTQCSCKSDDKRKHGEGCYFGVIPLELGVASGLR</sequence>
<organism evidence="1 2">
    <name type="scientific">Mycobacterium kubicae</name>
    <dbReference type="NCBI Taxonomy" id="120959"/>
    <lineage>
        <taxon>Bacteria</taxon>
        <taxon>Bacillati</taxon>
        <taxon>Actinomycetota</taxon>
        <taxon>Actinomycetes</taxon>
        <taxon>Mycobacteriales</taxon>
        <taxon>Mycobacteriaceae</taxon>
        <taxon>Mycobacterium</taxon>
        <taxon>Mycobacterium simiae complex</taxon>
    </lineage>
</organism>
<reference evidence="1 2" key="1">
    <citation type="journal article" date="2019" name="Emerg. Microbes Infect.">
        <title>Comprehensive subspecies identification of 175 nontuberculous mycobacteria species based on 7547 genomic profiles.</title>
        <authorList>
            <person name="Matsumoto Y."/>
            <person name="Kinjo T."/>
            <person name="Motooka D."/>
            <person name="Nabeya D."/>
            <person name="Jung N."/>
            <person name="Uechi K."/>
            <person name="Horii T."/>
            <person name="Iida T."/>
            <person name="Fujita J."/>
            <person name="Nakamura S."/>
        </authorList>
    </citation>
    <scope>NUCLEOTIDE SEQUENCE [LARGE SCALE GENOMIC DNA]</scope>
    <source>
        <strain evidence="1 2">JCM 13573</strain>
    </source>
</reference>
<dbReference type="Proteomes" id="UP000465306">
    <property type="component" value="Unassembled WGS sequence"/>
</dbReference>
<name>A0ABQ1BTT5_9MYCO</name>
<comment type="caution">
    <text evidence="1">The sequence shown here is derived from an EMBL/GenBank/DDBJ whole genome shotgun (WGS) entry which is preliminary data.</text>
</comment>
<protein>
    <submittedName>
        <fullName evidence="1">Uncharacterized protein</fullName>
    </submittedName>
</protein>
<dbReference type="EMBL" id="BLKU01000005">
    <property type="protein sequence ID" value="GFG67086.1"/>
    <property type="molecule type" value="Genomic_DNA"/>
</dbReference>